<evidence type="ECO:0000256" key="12">
    <source>
        <dbReference type="PIRSR" id="PIRSR006431-1"/>
    </source>
</evidence>
<proteinExistence type="inferred from homology"/>
<keyword evidence="16" id="KW-1185">Reference proteome</keyword>
<keyword evidence="7 11" id="KW-0963">Cytoplasm</keyword>
<dbReference type="InterPro" id="IPR029058">
    <property type="entry name" value="AB_hydrolase_fold"/>
</dbReference>
<dbReference type="Gene3D" id="3.40.50.1820">
    <property type="entry name" value="alpha/beta hydrolase"/>
    <property type="match status" value="1"/>
</dbReference>
<evidence type="ECO:0000256" key="8">
    <source>
        <dbReference type="ARBA" id="ARBA00022670"/>
    </source>
</evidence>
<evidence type="ECO:0000256" key="11">
    <source>
        <dbReference type="PIRNR" id="PIRNR006431"/>
    </source>
</evidence>
<dbReference type="PIRSF" id="PIRSF006431">
    <property type="entry name" value="Pept_S33"/>
    <property type="match status" value="1"/>
</dbReference>
<keyword evidence="8 11" id="KW-0645">Protease</keyword>
<evidence type="ECO:0000256" key="13">
    <source>
        <dbReference type="RuleBase" id="RU003421"/>
    </source>
</evidence>
<evidence type="ECO:0000256" key="5">
    <source>
        <dbReference type="ARBA" id="ARBA00021843"/>
    </source>
</evidence>
<evidence type="ECO:0000256" key="10">
    <source>
        <dbReference type="ARBA" id="ARBA00029605"/>
    </source>
</evidence>
<dbReference type="EMBL" id="JACXLD010000009">
    <property type="protein sequence ID" value="MBD2859985.1"/>
    <property type="molecule type" value="Genomic_DNA"/>
</dbReference>
<evidence type="ECO:0000256" key="4">
    <source>
        <dbReference type="ARBA" id="ARBA00012568"/>
    </source>
</evidence>
<evidence type="ECO:0000313" key="16">
    <source>
        <dbReference type="Proteomes" id="UP000610558"/>
    </source>
</evidence>
<evidence type="ECO:0000256" key="6">
    <source>
        <dbReference type="ARBA" id="ARBA00022438"/>
    </source>
</evidence>
<feature type="domain" description="AB hydrolase-1" evidence="14">
    <location>
        <begin position="36"/>
        <end position="298"/>
    </location>
</feature>
<dbReference type="RefSeq" id="WP_190766394.1">
    <property type="nucleotide sequence ID" value="NZ_JACXLD010000009.1"/>
</dbReference>
<keyword evidence="9 11" id="KW-0378">Hydrolase</keyword>
<dbReference type="Proteomes" id="UP000610558">
    <property type="component" value="Unassembled WGS sequence"/>
</dbReference>
<dbReference type="GO" id="GO:0004177">
    <property type="term" value="F:aminopeptidase activity"/>
    <property type="evidence" value="ECO:0007669"/>
    <property type="project" value="UniProtKB-UniRule"/>
</dbReference>
<feature type="active site" evidence="12">
    <location>
        <position position="266"/>
    </location>
</feature>
<dbReference type="PRINTS" id="PR00793">
    <property type="entry name" value="PROAMNOPTASE"/>
</dbReference>
<evidence type="ECO:0000256" key="3">
    <source>
        <dbReference type="ARBA" id="ARBA00010088"/>
    </source>
</evidence>
<protein>
    <recommendedName>
        <fullName evidence="5 11">Proline iminopeptidase</fullName>
        <shortName evidence="11">PIP</shortName>
        <ecNumber evidence="4 11">3.4.11.5</ecNumber>
    </recommendedName>
    <alternativeName>
        <fullName evidence="10 11">Prolyl aminopeptidase</fullName>
    </alternativeName>
</protein>
<comment type="catalytic activity">
    <reaction evidence="1 11 13">
        <text>Release of N-terminal proline from a peptide.</text>
        <dbReference type="EC" id="3.4.11.5"/>
    </reaction>
</comment>
<keyword evidence="6 11" id="KW-0031">Aminopeptidase</keyword>
<dbReference type="InterPro" id="IPR005944">
    <property type="entry name" value="Pro_iminopeptidase"/>
</dbReference>
<sequence length="325" mass="36341">MISLFPDIKPYQTHRLPVTAPHVLYVEESGNPDGIPVLFVHGGPGGGCSPKARCFFNPQRYRIILFDQRGCGHSEPHACLTENTTQALVSDMEAIRKHLNVDRWVLFGGSWGSTLSLAYAQSHPEKVMGLILRGIFLCRQKEIDWFYNAAGANKIFPDYWQDFADEVELAEDEDYVQAYHRVLHGGNELASMAAAKAWCLWEARCSTLRPNHDLEENMAEAHFAVAMAHIENHYFVNDSFLAPNQLLKNMNVIAEIPGIIVHGRYDMVCPLENALALHRLWPASELHIIRDAGHSAFEPSNADALVKASNEMADLLGDGYSEDDA</sequence>
<dbReference type="NCBIfam" id="TIGR01249">
    <property type="entry name" value="pro_imino_pep_1"/>
    <property type="match status" value="1"/>
</dbReference>
<comment type="caution">
    <text evidence="15">The sequence shown here is derived from an EMBL/GenBank/DDBJ whole genome shotgun (WGS) entry which is preliminary data.</text>
</comment>
<dbReference type="InterPro" id="IPR000073">
    <property type="entry name" value="AB_hydrolase_1"/>
</dbReference>
<organism evidence="15 16">
    <name type="scientific">Spongiibacter pelagi</name>
    <dbReference type="NCBI Taxonomy" id="2760804"/>
    <lineage>
        <taxon>Bacteria</taxon>
        <taxon>Pseudomonadati</taxon>
        <taxon>Pseudomonadota</taxon>
        <taxon>Gammaproteobacteria</taxon>
        <taxon>Cellvibrionales</taxon>
        <taxon>Spongiibacteraceae</taxon>
        <taxon>Spongiibacter</taxon>
    </lineage>
</organism>
<evidence type="ECO:0000256" key="9">
    <source>
        <dbReference type="ARBA" id="ARBA00022801"/>
    </source>
</evidence>
<dbReference type="GO" id="GO:0006508">
    <property type="term" value="P:proteolysis"/>
    <property type="evidence" value="ECO:0007669"/>
    <property type="project" value="UniProtKB-KW"/>
</dbReference>
<feature type="active site" description="Proton donor" evidence="12">
    <location>
        <position position="294"/>
    </location>
</feature>
<dbReference type="AlphaFoldDB" id="A0A927GWZ5"/>
<comment type="subcellular location">
    <subcellularLocation>
        <location evidence="2 11">Cytoplasm</location>
    </subcellularLocation>
</comment>
<dbReference type="PANTHER" id="PTHR43722">
    <property type="entry name" value="PROLINE IMINOPEPTIDASE"/>
    <property type="match status" value="1"/>
</dbReference>
<dbReference type="Pfam" id="PF00561">
    <property type="entry name" value="Abhydrolase_1"/>
    <property type="match status" value="1"/>
</dbReference>
<reference evidence="15" key="1">
    <citation type="submission" date="2020-09" db="EMBL/GenBank/DDBJ databases">
        <authorList>
            <person name="Yoon J.-W."/>
        </authorList>
    </citation>
    <scope>NUCLEOTIDE SEQUENCE</scope>
    <source>
        <strain evidence="15">KMU-158</strain>
    </source>
</reference>
<accession>A0A927GWZ5</accession>
<gene>
    <name evidence="15" type="primary">pip</name>
    <name evidence="15" type="ORF">IB286_13330</name>
</gene>
<feature type="active site" description="Nucleophile" evidence="12">
    <location>
        <position position="110"/>
    </location>
</feature>
<evidence type="ECO:0000256" key="1">
    <source>
        <dbReference type="ARBA" id="ARBA00001585"/>
    </source>
</evidence>
<dbReference type="PRINTS" id="PR00111">
    <property type="entry name" value="ABHYDROLASE"/>
</dbReference>
<evidence type="ECO:0000256" key="7">
    <source>
        <dbReference type="ARBA" id="ARBA00022490"/>
    </source>
</evidence>
<comment type="similarity">
    <text evidence="3 11 13">Belongs to the peptidase S33 family.</text>
</comment>
<evidence type="ECO:0000256" key="2">
    <source>
        <dbReference type="ARBA" id="ARBA00004496"/>
    </source>
</evidence>
<dbReference type="PANTHER" id="PTHR43722:SF1">
    <property type="entry name" value="PROLINE IMINOPEPTIDASE"/>
    <property type="match status" value="1"/>
</dbReference>
<dbReference type="GO" id="GO:0005737">
    <property type="term" value="C:cytoplasm"/>
    <property type="evidence" value="ECO:0007669"/>
    <property type="project" value="UniProtKB-SubCell"/>
</dbReference>
<dbReference type="SUPFAM" id="SSF53474">
    <property type="entry name" value="alpha/beta-Hydrolases"/>
    <property type="match status" value="1"/>
</dbReference>
<name>A0A927GWZ5_9GAMM</name>
<dbReference type="EC" id="3.4.11.5" evidence="4 11"/>
<dbReference type="InterPro" id="IPR002410">
    <property type="entry name" value="Peptidase_S33"/>
</dbReference>
<evidence type="ECO:0000313" key="15">
    <source>
        <dbReference type="EMBL" id="MBD2859985.1"/>
    </source>
</evidence>
<evidence type="ECO:0000259" key="14">
    <source>
        <dbReference type="Pfam" id="PF00561"/>
    </source>
</evidence>